<dbReference type="InterPro" id="IPR052514">
    <property type="entry name" value="SAM-dependent_MTase"/>
</dbReference>
<dbReference type="Gene3D" id="3.40.50.150">
    <property type="entry name" value="Vaccinia Virus protein VP39"/>
    <property type="match status" value="1"/>
</dbReference>
<dbReference type="PANTHER" id="PTHR34203">
    <property type="entry name" value="METHYLTRANSFERASE, FKBM FAMILY PROTEIN"/>
    <property type="match status" value="1"/>
</dbReference>
<evidence type="ECO:0000313" key="2">
    <source>
        <dbReference type="EMBL" id="KKN60589.1"/>
    </source>
</evidence>
<dbReference type="InterPro" id="IPR029063">
    <property type="entry name" value="SAM-dependent_MTases_sf"/>
</dbReference>
<accession>A0A0F9S0H9</accession>
<dbReference type="InterPro" id="IPR006342">
    <property type="entry name" value="FkbM_mtfrase"/>
</dbReference>
<dbReference type="Pfam" id="PF05050">
    <property type="entry name" value="Methyltransf_21"/>
    <property type="match status" value="1"/>
</dbReference>
<dbReference type="SUPFAM" id="SSF53335">
    <property type="entry name" value="S-adenosyl-L-methionine-dependent methyltransferases"/>
    <property type="match status" value="1"/>
</dbReference>
<protein>
    <recommendedName>
        <fullName evidence="1">Methyltransferase FkbM domain-containing protein</fullName>
    </recommendedName>
</protein>
<dbReference type="AlphaFoldDB" id="A0A0F9S0H9"/>
<name>A0A0F9S0H9_9ZZZZ</name>
<proteinExistence type="predicted"/>
<dbReference type="PANTHER" id="PTHR34203:SF15">
    <property type="entry name" value="SLL1173 PROTEIN"/>
    <property type="match status" value="1"/>
</dbReference>
<reference evidence="2" key="1">
    <citation type="journal article" date="2015" name="Nature">
        <title>Complex archaea that bridge the gap between prokaryotes and eukaryotes.</title>
        <authorList>
            <person name="Spang A."/>
            <person name="Saw J.H."/>
            <person name="Jorgensen S.L."/>
            <person name="Zaremba-Niedzwiedzka K."/>
            <person name="Martijn J."/>
            <person name="Lind A.E."/>
            <person name="van Eijk R."/>
            <person name="Schleper C."/>
            <person name="Guy L."/>
            <person name="Ettema T.J."/>
        </authorList>
    </citation>
    <scope>NUCLEOTIDE SEQUENCE</scope>
</reference>
<feature type="domain" description="Methyltransferase FkbM" evidence="1">
    <location>
        <begin position="52"/>
        <end position="196"/>
    </location>
</feature>
<comment type="caution">
    <text evidence="2">The sequence shown here is derived from an EMBL/GenBank/DDBJ whole genome shotgun (WGS) entry which is preliminary data.</text>
</comment>
<organism evidence="2">
    <name type="scientific">marine sediment metagenome</name>
    <dbReference type="NCBI Taxonomy" id="412755"/>
    <lineage>
        <taxon>unclassified sequences</taxon>
        <taxon>metagenomes</taxon>
        <taxon>ecological metagenomes</taxon>
    </lineage>
</organism>
<dbReference type="EMBL" id="LAZR01000690">
    <property type="protein sequence ID" value="KKN60589.1"/>
    <property type="molecule type" value="Genomic_DNA"/>
</dbReference>
<gene>
    <name evidence="2" type="ORF">LCGC14_0530290</name>
</gene>
<dbReference type="NCBIfam" id="TIGR01444">
    <property type="entry name" value="fkbM_fam"/>
    <property type="match status" value="1"/>
</dbReference>
<evidence type="ECO:0000259" key="1">
    <source>
        <dbReference type="Pfam" id="PF05050"/>
    </source>
</evidence>
<sequence length="235" mass="26807">MIEFKYGNHNIKINCDQHEYLFKYITKHKNFFEETYLRFLKDIINDESVVVDVGAHIGNHTIYFSKVLEAKKVISIEPTRRSYEVLCDNIELNDLRNVTTYRVAAGSSSGIGKCCVRKSSNSGANSWGISVEEVGNEGEVSVVLLDDIIKEKVDFIKIDVETFEIDVLKGAFNIIKEYSPDIMIEVSRNNLNVFEKMMNEFNYIYTGAKVFEKNTKAKASSLLIVSSEKEISKKN</sequence>